<protein>
    <submittedName>
        <fullName evidence="1">Uncharacterized protein</fullName>
    </submittedName>
</protein>
<evidence type="ECO:0000313" key="1">
    <source>
        <dbReference type="EMBL" id="SDD18562.1"/>
    </source>
</evidence>
<reference evidence="1 2" key="1">
    <citation type="submission" date="2016-09" db="EMBL/GenBank/DDBJ databases">
        <authorList>
            <person name="Capua I."/>
            <person name="De Benedictis P."/>
            <person name="Joannis T."/>
            <person name="Lombin L.H."/>
            <person name="Cattoli G."/>
        </authorList>
    </citation>
    <scope>NUCLEOTIDE SEQUENCE [LARGE SCALE GENOMIC DNA]</scope>
    <source>
        <strain evidence="1 2">A7P-90m</strain>
    </source>
</reference>
<sequence length="45" mass="5199">MVYLPNLVCINQAIGMNAYLKVMKKMKGQKHSRLYTVPFNKDQAL</sequence>
<gene>
    <name evidence="1" type="ORF">SAMN05216323_10985</name>
</gene>
<accession>A0A1G6SNT3</accession>
<proteinExistence type="predicted"/>
<organism evidence="1 2">
    <name type="scientific">Williamwhitmania taraxaci</name>
    <dbReference type="NCBI Taxonomy" id="1640674"/>
    <lineage>
        <taxon>Bacteria</taxon>
        <taxon>Pseudomonadati</taxon>
        <taxon>Bacteroidota</taxon>
        <taxon>Bacteroidia</taxon>
        <taxon>Bacteroidales</taxon>
        <taxon>Williamwhitmaniaceae</taxon>
        <taxon>Williamwhitmania</taxon>
    </lineage>
</organism>
<dbReference type="Proteomes" id="UP000199452">
    <property type="component" value="Unassembled WGS sequence"/>
</dbReference>
<evidence type="ECO:0000313" key="2">
    <source>
        <dbReference type="Proteomes" id="UP000199452"/>
    </source>
</evidence>
<dbReference type="EMBL" id="FMYP01000098">
    <property type="protein sequence ID" value="SDD18562.1"/>
    <property type="molecule type" value="Genomic_DNA"/>
</dbReference>
<dbReference type="AlphaFoldDB" id="A0A1G6SNT3"/>
<name>A0A1G6SNT3_9BACT</name>
<keyword evidence="2" id="KW-1185">Reference proteome</keyword>